<feature type="region of interest" description="Disordered" evidence="1">
    <location>
        <begin position="18"/>
        <end position="105"/>
    </location>
</feature>
<dbReference type="EMBL" id="UINC01160701">
    <property type="protein sequence ID" value="SVD59498.1"/>
    <property type="molecule type" value="Genomic_DNA"/>
</dbReference>
<evidence type="ECO:0000313" key="2">
    <source>
        <dbReference type="EMBL" id="SVD59498.1"/>
    </source>
</evidence>
<dbReference type="PROSITE" id="PS51257">
    <property type="entry name" value="PROKAR_LIPOPROTEIN"/>
    <property type="match status" value="1"/>
</dbReference>
<dbReference type="AlphaFoldDB" id="A0A382WN01"/>
<feature type="non-terminal residue" evidence="2">
    <location>
        <position position="105"/>
    </location>
</feature>
<evidence type="ECO:0000256" key="1">
    <source>
        <dbReference type="SAM" id="MobiDB-lite"/>
    </source>
</evidence>
<protein>
    <submittedName>
        <fullName evidence="2">Uncharacterized protein</fullName>
    </submittedName>
</protein>
<reference evidence="2" key="1">
    <citation type="submission" date="2018-05" db="EMBL/GenBank/DDBJ databases">
        <authorList>
            <person name="Lanie J.A."/>
            <person name="Ng W.-L."/>
            <person name="Kazmierczak K.M."/>
            <person name="Andrzejewski T.M."/>
            <person name="Davidsen T.M."/>
            <person name="Wayne K.J."/>
            <person name="Tettelin H."/>
            <person name="Glass J.I."/>
            <person name="Rusch D."/>
            <person name="Podicherti R."/>
            <person name="Tsui H.-C.T."/>
            <person name="Winkler M.E."/>
        </authorList>
    </citation>
    <scope>NUCLEOTIDE SEQUENCE</scope>
</reference>
<accession>A0A382WN01</accession>
<proteinExistence type="predicted"/>
<organism evidence="2">
    <name type="scientific">marine metagenome</name>
    <dbReference type="NCBI Taxonomy" id="408172"/>
    <lineage>
        <taxon>unclassified sequences</taxon>
        <taxon>metagenomes</taxon>
        <taxon>ecological metagenomes</taxon>
    </lineage>
</organism>
<feature type="compositionally biased region" description="Basic and acidic residues" evidence="1">
    <location>
        <begin position="94"/>
        <end position="105"/>
    </location>
</feature>
<sequence>MKILLTTIAAVVLVGCGKSKQSDSAPETPPAEPVAEVPAQPSSPQVEAELTEPVAEAAQPEPTTSKAPDISIHDAAKAGDIETVKQPLAAGTEMDMKGKDGWTSL</sequence>
<name>A0A382WN01_9ZZZZ</name>
<gene>
    <name evidence="2" type="ORF">METZ01_LOCUS412352</name>
</gene>
<feature type="compositionally biased region" description="Basic and acidic residues" evidence="1">
    <location>
        <begin position="71"/>
        <end position="83"/>
    </location>
</feature>